<gene>
    <name evidence="1" type="ORF">KDL28_28200</name>
</gene>
<dbReference type="EMBL" id="JAGSOV010000060">
    <property type="protein sequence ID" value="MCO1658957.1"/>
    <property type="molecule type" value="Genomic_DNA"/>
</dbReference>
<keyword evidence="2" id="KW-1185">Reference proteome</keyword>
<accession>A0ABT1A7G0</accession>
<organism evidence="1 2">
    <name type="scientific">Pseudonocardia humida</name>
    <dbReference type="NCBI Taxonomy" id="2800819"/>
    <lineage>
        <taxon>Bacteria</taxon>
        <taxon>Bacillati</taxon>
        <taxon>Actinomycetota</taxon>
        <taxon>Actinomycetes</taxon>
        <taxon>Pseudonocardiales</taxon>
        <taxon>Pseudonocardiaceae</taxon>
        <taxon>Pseudonocardia</taxon>
    </lineage>
</organism>
<evidence type="ECO:0000313" key="1">
    <source>
        <dbReference type="EMBL" id="MCO1658957.1"/>
    </source>
</evidence>
<evidence type="ECO:0000313" key="2">
    <source>
        <dbReference type="Proteomes" id="UP001165283"/>
    </source>
</evidence>
<dbReference type="Proteomes" id="UP001165283">
    <property type="component" value="Unassembled WGS sequence"/>
</dbReference>
<proteinExistence type="predicted"/>
<protein>
    <submittedName>
        <fullName evidence="1">Uncharacterized protein</fullName>
    </submittedName>
</protein>
<reference evidence="1" key="1">
    <citation type="submission" date="2021-04" db="EMBL/GenBank/DDBJ databases">
        <title>Pseudonocardia sp. nov., isolated from sandy soil of mangrove forest.</title>
        <authorList>
            <person name="Zan Z."/>
            <person name="Huang R."/>
            <person name="Liu W."/>
        </authorList>
    </citation>
    <scope>NUCLEOTIDE SEQUENCE</scope>
    <source>
        <strain evidence="1">S2-4</strain>
    </source>
</reference>
<dbReference type="RefSeq" id="WP_252443454.1">
    <property type="nucleotide sequence ID" value="NZ_JAGSOV010000060.1"/>
</dbReference>
<name>A0ABT1A7G0_9PSEU</name>
<comment type="caution">
    <text evidence="1">The sequence shown here is derived from an EMBL/GenBank/DDBJ whole genome shotgun (WGS) entry which is preliminary data.</text>
</comment>
<sequence length="165" mass="17846">MTDGLDGPAQLRPEELRLEELRRRLDGAAEQISQARPDAAADVRAGLAELNERLRRVHEFCDEVDERTWAAYTTGLDRGLADMAMAAAGEASVDDVVYAHAGRLEVDGWVLRLDLAGRDAPVEGRELVAGAARELDDYHAAVSAGEAPSRADVERALNELRGAAE</sequence>